<accession>A0AA39KLE0</accession>
<reference evidence="2" key="2">
    <citation type="submission" date="2023-03" db="EMBL/GenBank/DDBJ databases">
        <authorList>
            <person name="Inwood S.N."/>
            <person name="Skelly J.G."/>
            <person name="Guhlin J."/>
            <person name="Harrop T.W.R."/>
            <person name="Goldson S.G."/>
            <person name="Dearden P.K."/>
        </authorList>
    </citation>
    <scope>NUCLEOTIDE SEQUENCE</scope>
    <source>
        <strain evidence="2">Irish</strain>
        <tissue evidence="2">Whole body</tissue>
    </source>
</reference>
<feature type="compositionally biased region" description="Basic and acidic residues" evidence="1">
    <location>
        <begin position="1"/>
        <end position="19"/>
    </location>
</feature>
<dbReference type="AlphaFoldDB" id="A0AA39KLE0"/>
<gene>
    <name evidence="2" type="ORF">PV328_004159</name>
</gene>
<comment type="caution">
    <text evidence="2">The sequence shown here is derived from an EMBL/GenBank/DDBJ whole genome shotgun (WGS) entry which is preliminary data.</text>
</comment>
<evidence type="ECO:0000256" key="1">
    <source>
        <dbReference type="SAM" id="MobiDB-lite"/>
    </source>
</evidence>
<name>A0AA39KLE0_9HYME</name>
<keyword evidence="3" id="KW-1185">Reference proteome</keyword>
<feature type="compositionally biased region" description="Basic and acidic residues" evidence="1">
    <location>
        <begin position="78"/>
        <end position="135"/>
    </location>
</feature>
<evidence type="ECO:0000313" key="2">
    <source>
        <dbReference type="EMBL" id="KAK0165657.1"/>
    </source>
</evidence>
<evidence type="ECO:0000313" key="3">
    <source>
        <dbReference type="Proteomes" id="UP001168990"/>
    </source>
</evidence>
<dbReference type="EMBL" id="JAQQBS010001422">
    <property type="protein sequence ID" value="KAK0165657.1"/>
    <property type="molecule type" value="Genomic_DNA"/>
</dbReference>
<feature type="region of interest" description="Disordered" evidence="1">
    <location>
        <begin position="1"/>
        <end position="138"/>
    </location>
</feature>
<sequence>MGKVEEKGGVESEVREANKGAKKGPGRPAKNKSEKGGEETGTMLQFIEAGNRGRPKVVHSPKVVATRNRGGSDNNNNEIEKKEQSKGEKKQDEKKQENKKNITEERNRLNDKSDKGSAREEEEREGEEKENHEEQNGNEELICEHCDTIEVVLFACQTSSDTWIDMGQRFL</sequence>
<organism evidence="2 3">
    <name type="scientific">Microctonus aethiopoides</name>
    <dbReference type="NCBI Taxonomy" id="144406"/>
    <lineage>
        <taxon>Eukaryota</taxon>
        <taxon>Metazoa</taxon>
        <taxon>Ecdysozoa</taxon>
        <taxon>Arthropoda</taxon>
        <taxon>Hexapoda</taxon>
        <taxon>Insecta</taxon>
        <taxon>Pterygota</taxon>
        <taxon>Neoptera</taxon>
        <taxon>Endopterygota</taxon>
        <taxon>Hymenoptera</taxon>
        <taxon>Apocrita</taxon>
        <taxon>Ichneumonoidea</taxon>
        <taxon>Braconidae</taxon>
        <taxon>Euphorinae</taxon>
        <taxon>Microctonus</taxon>
    </lineage>
</organism>
<protein>
    <submittedName>
        <fullName evidence="2">Uncharacterized protein</fullName>
    </submittedName>
</protein>
<reference evidence="2" key="1">
    <citation type="journal article" date="2023" name="bioRxiv">
        <title>Scaffold-level genome assemblies of two parasitoid biocontrol wasps reveal the parthenogenesis mechanism and an associated novel virus.</title>
        <authorList>
            <person name="Inwood S."/>
            <person name="Skelly J."/>
            <person name="Guhlin J."/>
            <person name="Harrop T."/>
            <person name="Goldson S."/>
            <person name="Dearden P."/>
        </authorList>
    </citation>
    <scope>NUCLEOTIDE SEQUENCE</scope>
    <source>
        <strain evidence="2">Irish</strain>
        <tissue evidence="2">Whole body</tissue>
    </source>
</reference>
<proteinExistence type="predicted"/>
<dbReference type="Proteomes" id="UP001168990">
    <property type="component" value="Unassembled WGS sequence"/>
</dbReference>